<comment type="subcellular location">
    <subcellularLocation>
        <location evidence="1">Cell envelope</location>
    </subcellularLocation>
</comment>
<evidence type="ECO:0000313" key="8">
    <source>
        <dbReference type="EMBL" id="TCU18185.1"/>
    </source>
</evidence>
<dbReference type="InterPro" id="IPR006127">
    <property type="entry name" value="ZnuA-like"/>
</dbReference>
<dbReference type="SUPFAM" id="SSF53807">
    <property type="entry name" value="Helical backbone' metal receptor"/>
    <property type="match status" value="1"/>
</dbReference>
<organism evidence="8 9">
    <name type="scientific">Rhizobium sullae</name>
    <name type="common">Rhizobium hedysari</name>
    <dbReference type="NCBI Taxonomy" id="50338"/>
    <lineage>
        <taxon>Bacteria</taxon>
        <taxon>Pseudomonadati</taxon>
        <taxon>Pseudomonadota</taxon>
        <taxon>Alphaproteobacteria</taxon>
        <taxon>Hyphomicrobiales</taxon>
        <taxon>Rhizobiaceae</taxon>
        <taxon>Rhizobium/Agrobacterium group</taxon>
        <taxon>Rhizobium</taxon>
    </lineage>
</organism>
<dbReference type="InterPro" id="IPR006128">
    <property type="entry name" value="Lipoprotein_PsaA-like"/>
</dbReference>
<evidence type="ECO:0000313" key="9">
    <source>
        <dbReference type="Proteomes" id="UP000294576"/>
    </source>
</evidence>
<name>A0A4V2V9T4_RHISU</name>
<dbReference type="AlphaFoldDB" id="A0A4V2V9T4"/>
<accession>A0A4V2V9T4</accession>
<dbReference type="InterPro" id="IPR006129">
    <property type="entry name" value="AdhesinB"/>
</dbReference>
<dbReference type="GO" id="GO:0030001">
    <property type="term" value="P:metal ion transport"/>
    <property type="evidence" value="ECO:0007669"/>
    <property type="project" value="InterPro"/>
</dbReference>
<evidence type="ECO:0000256" key="6">
    <source>
        <dbReference type="RuleBase" id="RU003512"/>
    </source>
</evidence>
<dbReference type="EMBL" id="SMBH01000003">
    <property type="protein sequence ID" value="TCU18185.1"/>
    <property type="molecule type" value="Genomic_DNA"/>
</dbReference>
<evidence type="ECO:0000256" key="3">
    <source>
        <dbReference type="ARBA" id="ARBA00022448"/>
    </source>
</evidence>
<dbReference type="PRINTS" id="PR00690">
    <property type="entry name" value="ADHESNFAMILY"/>
</dbReference>
<feature type="signal peptide" evidence="7">
    <location>
        <begin position="1"/>
        <end position="34"/>
    </location>
</feature>
<gene>
    <name evidence="8" type="ORF">EV132_103305</name>
</gene>
<keyword evidence="5 7" id="KW-0732">Signal</keyword>
<dbReference type="Pfam" id="PF01297">
    <property type="entry name" value="ZnuA"/>
    <property type="match status" value="1"/>
</dbReference>
<dbReference type="CDD" id="cd01137">
    <property type="entry name" value="PsaA"/>
    <property type="match status" value="1"/>
</dbReference>
<dbReference type="GO" id="GO:0030313">
    <property type="term" value="C:cell envelope"/>
    <property type="evidence" value="ECO:0007669"/>
    <property type="project" value="UniProtKB-SubCell"/>
</dbReference>
<proteinExistence type="inferred from homology"/>
<dbReference type="GO" id="GO:0046872">
    <property type="term" value="F:metal ion binding"/>
    <property type="evidence" value="ECO:0007669"/>
    <property type="project" value="UniProtKB-KW"/>
</dbReference>
<dbReference type="InterPro" id="IPR050492">
    <property type="entry name" value="Bact_metal-bind_prot9"/>
</dbReference>
<evidence type="ECO:0000256" key="5">
    <source>
        <dbReference type="ARBA" id="ARBA00022729"/>
    </source>
</evidence>
<protein>
    <submittedName>
        <fullName evidence="8">Zinc/manganese transport system substrate-binding protein</fullName>
    </submittedName>
</protein>
<feature type="chain" id="PRO_5020651069" evidence="7">
    <location>
        <begin position="35"/>
        <end position="310"/>
    </location>
</feature>
<evidence type="ECO:0000256" key="1">
    <source>
        <dbReference type="ARBA" id="ARBA00004196"/>
    </source>
</evidence>
<evidence type="ECO:0000256" key="7">
    <source>
        <dbReference type="SAM" id="SignalP"/>
    </source>
</evidence>
<comment type="caution">
    <text evidence="8">The sequence shown here is derived from an EMBL/GenBank/DDBJ whole genome shotgun (WGS) entry which is preliminary data.</text>
</comment>
<dbReference type="PANTHER" id="PTHR42953:SF1">
    <property type="entry name" value="METAL-BINDING PROTEIN HI_0362-RELATED"/>
    <property type="match status" value="1"/>
</dbReference>
<evidence type="ECO:0000256" key="4">
    <source>
        <dbReference type="ARBA" id="ARBA00022723"/>
    </source>
</evidence>
<keyword evidence="4" id="KW-0479">Metal-binding</keyword>
<sequence>MINRRKLLALSLGAALLSLPFAATLIVHSSPARAAEKVKVVTSFSILGDMVREVGGDRVDLTTLVGPNADAHTFEPRPIHSRAVGAADIIFINGLGFEPWFARLAASAGAKGKIVTASEGVKALAFQGDEGDGHQQDPHAWQNLENGVLYVRNIAAALASIDPDHAAEYKSRADAYAAQIESLHASIKAELDAIPADQRKVVTSHDAFGYFAAAYGIEFMSPQGVSTEGEASASDVAKIIDQIRAQGIRAVFLENIANSRLVERIAKETSARVGGTLFSDALSDPSGPAPTYVKMFEHNVHELVTALKPS</sequence>
<dbReference type="PANTHER" id="PTHR42953">
    <property type="entry name" value="HIGH-AFFINITY ZINC UPTAKE SYSTEM PROTEIN ZNUA-RELATED"/>
    <property type="match status" value="1"/>
</dbReference>
<evidence type="ECO:0000256" key="2">
    <source>
        <dbReference type="ARBA" id="ARBA00011028"/>
    </source>
</evidence>
<reference evidence="8 9" key="1">
    <citation type="submission" date="2019-03" db="EMBL/GenBank/DDBJ databases">
        <title>Genomic Encyclopedia of Type Strains, Phase IV (KMG-V): Genome sequencing to study the core and pangenomes of soil and plant-associated prokaryotes.</title>
        <authorList>
            <person name="Whitman W."/>
        </authorList>
    </citation>
    <scope>NUCLEOTIDE SEQUENCE [LARGE SCALE GENOMIC DNA]</scope>
    <source>
        <strain evidence="8 9">Hc14</strain>
    </source>
</reference>
<keyword evidence="3 6" id="KW-0813">Transport</keyword>
<dbReference type="PRINTS" id="PR00691">
    <property type="entry name" value="ADHESINB"/>
</dbReference>
<dbReference type="GO" id="GO:0007155">
    <property type="term" value="P:cell adhesion"/>
    <property type="evidence" value="ECO:0007669"/>
    <property type="project" value="InterPro"/>
</dbReference>
<dbReference type="RefSeq" id="WP_132560592.1">
    <property type="nucleotide sequence ID" value="NZ_SMBH01000003.1"/>
</dbReference>
<dbReference type="Gene3D" id="3.40.50.1980">
    <property type="entry name" value="Nitrogenase molybdenum iron protein domain"/>
    <property type="match status" value="2"/>
</dbReference>
<dbReference type="Proteomes" id="UP000294576">
    <property type="component" value="Unassembled WGS sequence"/>
</dbReference>
<comment type="similarity">
    <text evidence="2 6">Belongs to the bacterial solute-binding protein 9 family.</text>
</comment>